<sequence>MDCALPATTARQPVHRLAAREYDPKESAEETPTGFPLDARLSLTALTRLIQRHHHSC</sequence>
<evidence type="ECO:0000313" key="1">
    <source>
        <dbReference type="EMBL" id="CUS31602.1"/>
    </source>
</evidence>
<accession>A0A0S4L904</accession>
<organism evidence="1 2">
    <name type="scientific">Candidatus Nitrospira nitrosa</name>
    <dbReference type="NCBI Taxonomy" id="1742972"/>
    <lineage>
        <taxon>Bacteria</taxon>
        <taxon>Pseudomonadati</taxon>
        <taxon>Nitrospirota</taxon>
        <taxon>Nitrospiria</taxon>
        <taxon>Nitrospirales</taxon>
        <taxon>Nitrospiraceae</taxon>
        <taxon>Nitrospira</taxon>
    </lineage>
</organism>
<dbReference type="AlphaFoldDB" id="A0A0S4L904"/>
<dbReference type="EMBL" id="CZQA01000001">
    <property type="protein sequence ID" value="CUS31602.1"/>
    <property type="molecule type" value="Genomic_DNA"/>
</dbReference>
<evidence type="ECO:0000313" key="2">
    <source>
        <dbReference type="Proteomes" id="UP000199032"/>
    </source>
</evidence>
<dbReference type="Proteomes" id="UP000199032">
    <property type="component" value="Unassembled WGS sequence"/>
</dbReference>
<reference evidence="1 2" key="1">
    <citation type="submission" date="2015-10" db="EMBL/GenBank/DDBJ databases">
        <authorList>
            <person name="Gilbert D.G."/>
        </authorList>
    </citation>
    <scope>NUCLEOTIDE SEQUENCE [LARGE SCALE GENOMIC DNA]</scope>
    <source>
        <strain evidence="1">COMA1</strain>
    </source>
</reference>
<keyword evidence="2" id="KW-1185">Reference proteome</keyword>
<name>A0A0S4L904_9BACT</name>
<gene>
    <name evidence="1" type="ORF">COMA1_10181</name>
</gene>
<protein>
    <submittedName>
        <fullName evidence="1">Uncharacterized protein</fullName>
    </submittedName>
</protein>
<proteinExistence type="predicted"/>